<name>A0AAD7DES7_MYCRO</name>
<keyword evidence="2 4" id="KW-0863">Zinc-finger</keyword>
<reference evidence="6" key="1">
    <citation type="submission" date="2023-03" db="EMBL/GenBank/DDBJ databases">
        <title>Massive genome expansion in bonnet fungi (Mycena s.s.) driven by repeated elements and novel gene families across ecological guilds.</title>
        <authorList>
            <consortium name="Lawrence Berkeley National Laboratory"/>
            <person name="Harder C.B."/>
            <person name="Miyauchi S."/>
            <person name="Viragh M."/>
            <person name="Kuo A."/>
            <person name="Thoen E."/>
            <person name="Andreopoulos B."/>
            <person name="Lu D."/>
            <person name="Skrede I."/>
            <person name="Drula E."/>
            <person name="Henrissat B."/>
            <person name="Morin E."/>
            <person name="Kohler A."/>
            <person name="Barry K."/>
            <person name="LaButti K."/>
            <person name="Morin E."/>
            <person name="Salamov A."/>
            <person name="Lipzen A."/>
            <person name="Mereny Z."/>
            <person name="Hegedus B."/>
            <person name="Baldrian P."/>
            <person name="Stursova M."/>
            <person name="Weitz H."/>
            <person name="Taylor A."/>
            <person name="Grigoriev I.V."/>
            <person name="Nagy L.G."/>
            <person name="Martin F."/>
            <person name="Kauserud H."/>
        </authorList>
    </citation>
    <scope>NUCLEOTIDE SEQUENCE</scope>
    <source>
        <strain evidence="6">CBHHK067</strain>
    </source>
</reference>
<sequence length="188" mass="21376">MISPLLDQMNSIGVHMSPPLDSAPGMEELRFWFDHVRRRAALDLNSLNLSDLDTLISGDFVVDSRGEELLDPYEKICLGAFTVIWEVRNRNQCMHLGCNAPMVARLAVCVRCGVLRYCTRECQRAAWNNLLAPHKVLCDMVCELRAGLHMTDPKVWDDLILDSRMGRSAIELLEICRPYSTQLDLEDL</sequence>
<keyword evidence="1" id="KW-0479">Metal-binding</keyword>
<evidence type="ECO:0000256" key="2">
    <source>
        <dbReference type="ARBA" id="ARBA00022771"/>
    </source>
</evidence>
<protein>
    <recommendedName>
        <fullName evidence="5">MYND-type domain-containing protein</fullName>
    </recommendedName>
</protein>
<dbReference type="Gene3D" id="6.10.140.2220">
    <property type="match status" value="1"/>
</dbReference>
<evidence type="ECO:0000259" key="5">
    <source>
        <dbReference type="PROSITE" id="PS50865"/>
    </source>
</evidence>
<dbReference type="EMBL" id="JARKIE010000071">
    <property type="protein sequence ID" value="KAJ7689588.1"/>
    <property type="molecule type" value="Genomic_DNA"/>
</dbReference>
<evidence type="ECO:0000256" key="1">
    <source>
        <dbReference type="ARBA" id="ARBA00022723"/>
    </source>
</evidence>
<proteinExistence type="predicted"/>
<feature type="domain" description="MYND-type" evidence="5">
    <location>
        <begin position="93"/>
        <end position="138"/>
    </location>
</feature>
<comment type="caution">
    <text evidence="6">The sequence shown here is derived from an EMBL/GenBank/DDBJ whole genome shotgun (WGS) entry which is preliminary data.</text>
</comment>
<dbReference type="SUPFAM" id="SSF144232">
    <property type="entry name" value="HIT/MYND zinc finger-like"/>
    <property type="match status" value="1"/>
</dbReference>
<dbReference type="Proteomes" id="UP001221757">
    <property type="component" value="Unassembled WGS sequence"/>
</dbReference>
<evidence type="ECO:0000256" key="4">
    <source>
        <dbReference type="PROSITE-ProRule" id="PRU00134"/>
    </source>
</evidence>
<dbReference type="InterPro" id="IPR002893">
    <property type="entry name" value="Znf_MYND"/>
</dbReference>
<keyword evidence="7" id="KW-1185">Reference proteome</keyword>
<evidence type="ECO:0000313" key="6">
    <source>
        <dbReference type="EMBL" id="KAJ7689588.1"/>
    </source>
</evidence>
<evidence type="ECO:0000256" key="3">
    <source>
        <dbReference type="ARBA" id="ARBA00022833"/>
    </source>
</evidence>
<evidence type="ECO:0000313" key="7">
    <source>
        <dbReference type="Proteomes" id="UP001221757"/>
    </source>
</evidence>
<organism evidence="6 7">
    <name type="scientific">Mycena rosella</name>
    <name type="common">Pink bonnet</name>
    <name type="synonym">Agaricus rosellus</name>
    <dbReference type="NCBI Taxonomy" id="1033263"/>
    <lineage>
        <taxon>Eukaryota</taxon>
        <taxon>Fungi</taxon>
        <taxon>Dikarya</taxon>
        <taxon>Basidiomycota</taxon>
        <taxon>Agaricomycotina</taxon>
        <taxon>Agaricomycetes</taxon>
        <taxon>Agaricomycetidae</taxon>
        <taxon>Agaricales</taxon>
        <taxon>Marasmiineae</taxon>
        <taxon>Mycenaceae</taxon>
        <taxon>Mycena</taxon>
    </lineage>
</organism>
<dbReference type="AlphaFoldDB" id="A0AAD7DES7"/>
<dbReference type="Pfam" id="PF01753">
    <property type="entry name" value="zf-MYND"/>
    <property type="match status" value="1"/>
</dbReference>
<gene>
    <name evidence="6" type="ORF">B0H17DRAFT_634429</name>
</gene>
<keyword evidence="3" id="KW-0862">Zinc</keyword>
<dbReference type="PROSITE" id="PS50865">
    <property type="entry name" value="ZF_MYND_2"/>
    <property type="match status" value="1"/>
</dbReference>
<accession>A0AAD7DES7</accession>
<dbReference type="GO" id="GO:0008270">
    <property type="term" value="F:zinc ion binding"/>
    <property type="evidence" value="ECO:0007669"/>
    <property type="project" value="UniProtKB-KW"/>
</dbReference>